<evidence type="ECO:0000256" key="1">
    <source>
        <dbReference type="ARBA" id="ARBA00022801"/>
    </source>
</evidence>
<keyword evidence="1" id="KW-0378">Hydrolase</keyword>
<dbReference type="Gene3D" id="3.30.870.10">
    <property type="entry name" value="Endonuclease Chain A"/>
    <property type="match status" value="2"/>
</dbReference>
<evidence type="ECO:0000259" key="8">
    <source>
        <dbReference type="Pfam" id="PF13091"/>
    </source>
</evidence>
<protein>
    <recommendedName>
        <fullName evidence="5">Mitochondrial cardiolipin hydrolase</fullName>
    </recommendedName>
    <alternativeName>
        <fullName evidence="6">Mitochondrial phospholipase</fullName>
    </alternativeName>
</protein>
<dbReference type="GO" id="GO:0005739">
    <property type="term" value="C:mitochondrion"/>
    <property type="evidence" value="ECO:0007669"/>
    <property type="project" value="TreeGrafter"/>
</dbReference>
<evidence type="ECO:0000256" key="2">
    <source>
        <dbReference type="ARBA" id="ARBA00022963"/>
    </source>
</evidence>
<comment type="similarity">
    <text evidence="4">Belongs to the phospholipase D family. MitoPLD/Zucchini subfamily.</text>
</comment>
<dbReference type="Pfam" id="PF13091">
    <property type="entry name" value="PLDc_2"/>
    <property type="match status" value="2"/>
</dbReference>
<name>A0A1Q3EWD4_CULTA</name>
<dbReference type="AlphaFoldDB" id="A0A1Q3EWD4"/>
<organism evidence="9">
    <name type="scientific">Culex tarsalis</name>
    <name type="common">Encephalitis mosquito</name>
    <dbReference type="NCBI Taxonomy" id="7177"/>
    <lineage>
        <taxon>Eukaryota</taxon>
        <taxon>Metazoa</taxon>
        <taxon>Ecdysozoa</taxon>
        <taxon>Arthropoda</taxon>
        <taxon>Hexapoda</taxon>
        <taxon>Insecta</taxon>
        <taxon>Pterygota</taxon>
        <taxon>Neoptera</taxon>
        <taxon>Endopterygota</taxon>
        <taxon>Diptera</taxon>
        <taxon>Nematocera</taxon>
        <taxon>Culicoidea</taxon>
        <taxon>Culicidae</taxon>
        <taxon>Culicinae</taxon>
        <taxon>Culicini</taxon>
        <taxon>Culex</taxon>
        <taxon>Culex</taxon>
    </lineage>
</organism>
<dbReference type="InterPro" id="IPR025202">
    <property type="entry name" value="PLD-like_dom"/>
</dbReference>
<evidence type="ECO:0000256" key="3">
    <source>
        <dbReference type="ARBA" id="ARBA00023098"/>
    </source>
</evidence>
<dbReference type="InterPro" id="IPR051406">
    <property type="entry name" value="PLD_domain"/>
</dbReference>
<evidence type="ECO:0000256" key="5">
    <source>
        <dbReference type="ARBA" id="ARBA00040549"/>
    </source>
</evidence>
<keyword evidence="2" id="KW-0442">Lipid degradation</keyword>
<feature type="domain" description="Phospholipase D-like" evidence="8">
    <location>
        <begin position="84"/>
        <end position="170"/>
    </location>
</feature>
<evidence type="ECO:0000313" key="9">
    <source>
        <dbReference type="EMBL" id="JAV19613.1"/>
    </source>
</evidence>
<feature type="domain" description="Phospholipase D-like" evidence="8">
    <location>
        <begin position="271"/>
        <end position="311"/>
    </location>
</feature>
<reference evidence="9" key="1">
    <citation type="submission" date="2017-01" db="EMBL/GenBank/DDBJ databases">
        <title>A deep insight into the sialotranscriptome of adult male and female Cluex tarsalis mosquitoes.</title>
        <authorList>
            <person name="Ribeiro J.M."/>
            <person name="Moreira F."/>
            <person name="Bernard K.A."/>
            <person name="Calvo E."/>
        </authorList>
    </citation>
    <scope>NUCLEOTIDE SEQUENCE</scope>
    <source>
        <strain evidence="9">Kern County</strain>
        <tissue evidence="9">Salivary glands</tissue>
    </source>
</reference>
<evidence type="ECO:0000256" key="4">
    <source>
        <dbReference type="ARBA" id="ARBA00038012"/>
    </source>
</evidence>
<dbReference type="EMBL" id="GFDL01015432">
    <property type="protein sequence ID" value="JAV19613.1"/>
    <property type="molecule type" value="Transcribed_RNA"/>
</dbReference>
<dbReference type="SUPFAM" id="SSF56024">
    <property type="entry name" value="Phospholipase D/nuclease"/>
    <property type="match status" value="2"/>
</dbReference>
<keyword evidence="7" id="KW-0472">Membrane</keyword>
<keyword evidence="7" id="KW-0812">Transmembrane</keyword>
<accession>A0A1Q3EWD4</accession>
<dbReference type="GO" id="GO:0016891">
    <property type="term" value="F:RNA endonuclease activity producing 5'-phosphomonoesters, hydrolytic mechanism"/>
    <property type="evidence" value="ECO:0007669"/>
    <property type="project" value="TreeGrafter"/>
</dbReference>
<sequence>MSVISTLRLSSVPRWGWAVIGVVAFGLLTDLVWTGAERWASRRRARRHTEATLTEVFFANERSSRPDDAGVPMDRFTSEHVQRIVDYLDRARLSVCLGMYIVTVDSVGDALIRARNRGVRVRVIGCASMAYSSGSQMVKMAEEDIPIRFNDKGSAYLMHHKFCLIDTDWLCPRCYHAERVRRLGFCCDRPANGLPANGSVLPAGHAMANGPSGSGGGGLVANGGGRAAVVPCNLSDRGGSGCARCSSTLRQEKERALMARGERDPLPVGGIIMTGSTNWTMQALSGNWDNIIVTSRPEVVVPFQVEFQRLWAVFARSRPMIERGGAEAGAQQ</sequence>
<evidence type="ECO:0000256" key="7">
    <source>
        <dbReference type="SAM" id="Phobius"/>
    </source>
</evidence>
<keyword evidence="7" id="KW-1133">Transmembrane helix</keyword>
<proteinExistence type="inferred from homology"/>
<dbReference type="GO" id="GO:0034587">
    <property type="term" value="P:piRNA processing"/>
    <property type="evidence" value="ECO:0007669"/>
    <property type="project" value="TreeGrafter"/>
</dbReference>
<keyword evidence="3" id="KW-0443">Lipid metabolism</keyword>
<dbReference type="PANTHER" id="PTHR43856">
    <property type="entry name" value="CARDIOLIPIN HYDROLASE"/>
    <property type="match status" value="1"/>
</dbReference>
<dbReference type="GO" id="GO:0016042">
    <property type="term" value="P:lipid catabolic process"/>
    <property type="evidence" value="ECO:0007669"/>
    <property type="project" value="UniProtKB-KW"/>
</dbReference>
<evidence type="ECO:0000256" key="6">
    <source>
        <dbReference type="ARBA" id="ARBA00043167"/>
    </source>
</evidence>
<feature type="transmembrane region" description="Helical" evidence="7">
    <location>
        <begin position="15"/>
        <end position="36"/>
    </location>
</feature>
<dbReference type="PANTHER" id="PTHR43856:SF1">
    <property type="entry name" value="MITOCHONDRIAL CARDIOLIPIN HYDROLASE"/>
    <property type="match status" value="1"/>
</dbReference>